<evidence type="ECO:0000313" key="1">
    <source>
        <dbReference type="EMBL" id="AAF27061.1"/>
    </source>
</evidence>
<reference evidence="1" key="4">
    <citation type="submission" date="2000-10" db="EMBL/GenBank/DDBJ databases">
        <authorList>
            <person name="Chao Q."/>
            <person name="Brooks S."/>
            <person name="Buehler E."/>
            <person name="Johnson-Hopson C."/>
            <person name="Khan S."/>
            <person name="Kim C."/>
            <person name="Shinn P."/>
            <person name="Altafi H."/>
            <person name="Bei B."/>
            <person name="Chin C."/>
            <person name="Chiou J."/>
            <person name="Choi E."/>
            <person name="Conn L."/>
            <person name="Conway A."/>
            <person name="Gonzalez A."/>
            <person name="Hansen N."/>
            <person name="Howing B."/>
            <person name="Koo T."/>
            <person name="Lam B."/>
            <person name="Lee J."/>
            <person name="Lenz C."/>
            <person name="Li J."/>
            <person name="Liu A."/>
            <person name="Liu J."/>
            <person name="Liu S."/>
            <person name="Mukharsky N."/>
            <person name="Nguyen M."/>
            <person name="Palm C."/>
            <person name="Pham P."/>
            <person name="Sakano H."/>
            <person name="Schwartz J."/>
            <person name="Southwick A."/>
            <person name="Thaveri A."/>
            <person name="Toriumi M."/>
            <person name="Vaysberg M."/>
            <person name="Yu G."/>
            <person name="Davis R."/>
            <person name="Federspiel N."/>
            <person name="Theologis A."/>
            <person name="Ecker J."/>
        </authorList>
    </citation>
    <scope>NUCLEOTIDE SEQUENCE</scope>
</reference>
<dbReference type="AlphaFoldDB" id="Q9LQ99"/>
<accession>Q9LQ99</accession>
<reference key="2">
    <citation type="journal article" date="2000" name="Nature">
        <title>Sequence and analysis of chromosome 1 of the plant Arabidopsis thaliana.</title>
        <authorList>
            <person name="Theologis A."/>
            <person name="Ecker J.R."/>
            <person name="Palm C.J."/>
            <person name="Federspiel N.A."/>
            <person name="Kaul S."/>
            <person name="White O."/>
            <person name="Alonso J."/>
            <person name="Altafi H."/>
            <person name="Araujo R."/>
            <person name="Bowman C.L."/>
            <person name="Brooks S.Y."/>
            <person name="Buehler E."/>
            <person name="Chan A."/>
            <person name="Chao Q."/>
            <person name="Chen H."/>
            <person name="Cheuk R.F."/>
            <person name="Chin C.W."/>
            <person name="Chung M.K."/>
            <person name="Conn L."/>
            <person name="Conway A.B."/>
            <person name="Conway A.R."/>
            <person name="Creasy T.H."/>
            <person name="Dewar K."/>
            <person name="Dunn P."/>
            <person name="Etgu P."/>
            <person name="Feldblyum T.V."/>
            <person name="Feng J."/>
            <person name="Fong B."/>
            <person name="Fujii C.Y."/>
            <person name="Gill J.E."/>
            <person name="Goldsmith A.D."/>
            <person name="Haas B."/>
            <person name="Hansen N.F."/>
            <person name="Hughes B."/>
            <person name="Huizar L."/>
            <person name="Hunter J.L."/>
            <person name="Jenkins J."/>
            <person name="Johnson-Hopson C."/>
            <person name="Khan S."/>
            <person name="Khaykin E."/>
            <person name="Kim C.J."/>
            <person name="Koo H.L."/>
            <person name="Kremenetskaia I."/>
            <person name="Kurtz D.B."/>
            <person name="Kwan A."/>
            <person name="Lam B."/>
            <person name="Langin-Hooper S."/>
            <person name="Lee A."/>
            <person name="Lee J.M."/>
            <person name="Lenz C.A."/>
            <person name="Li J.H."/>
            <person name="Li Y."/>
            <person name="Lin X."/>
            <person name="Liu S.X."/>
            <person name="Liu Z.A."/>
            <person name="Luros J.S."/>
            <person name="Maiti R."/>
            <person name="Marziali A."/>
            <person name="Militscher J."/>
            <person name="Miranda M."/>
            <person name="Nguyen M."/>
            <person name="Nierman W.C."/>
            <person name="Osborne B.I."/>
            <person name="Pai G."/>
            <person name="Peterson J."/>
            <person name="Pham P.K."/>
            <person name="Rizzo M."/>
            <person name="Rooney T."/>
            <person name="Rowley D."/>
            <person name="Sakano H."/>
            <person name="Salzberg S.L."/>
            <person name="Schwartz J.R."/>
            <person name="Shinn P."/>
            <person name="Southwick A.M."/>
            <person name="Sun H."/>
            <person name="Tallon L.J."/>
            <person name="Tambunga G."/>
            <person name="Toriumi M.J."/>
            <person name="Town C.D."/>
            <person name="Utterback T."/>
            <person name="Van Aken S."/>
            <person name="Vaysberg M."/>
            <person name="Vysotskaia V.S."/>
            <person name="Walker M."/>
            <person name="Wu D."/>
            <person name="Yu G."/>
            <person name="Fraser C.M."/>
            <person name="Venter J.C."/>
            <person name="Davis R.W."/>
        </authorList>
    </citation>
    <scope>NUCLEOTIDE SEQUENCE [LARGE SCALE GENOMIC DNA]</scope>
    <source>
        <strain>cv. Columbia</strain>
    </source>
</reference>
<reference evidence="1" key="1">
    <citation type="submission" date="1999-08" db="EMBL/GenBank/DDBJ databases">
        <title>Genomic sequence for Arabidopsis thaliana BAC F4N2 from chromosome I.</title>
        <authorList>
            <person name="Shinn P."/>
            <person name="Brooks S."/>
            <person name="Buehler E."/>
            <person name="Chao Q."/>
            <person name="Dunn P."/>
            <person name="Khan S."/>
            <person name="Kim C."/>
            <person name="Altafi H."/>
            <person name="Araujo R."/>
            <person name="Conn L."/>
            <person name="Conway A.B."/>
            <person name="Gonzalez A."/>
            <person name="Hansen N.F."/>
            <person name="Huizar L."/>
            <person name="Kremenetskaia I."/>
            <person name="Lenz C."/>
            <person name="Li J."/>
            <person name="Liu S."/>
            <person name="Luros S."/>
            <person name="Rowley D."/>
            <person name="Schwartz J."/>
            <person name="Toriumi M."/>
            <person name="Vysotskaia V."/>
            <person name="Yu G."/>
            <person name="Davis R.W."/>
            <person name="Federspiel N.A."/>
            <person name="Theologis A."/>
            <person name="Ecker J.R."/>
        </authorList>
    </citation>
    <scope>NUCLEOTIDE SEQUENCE</scope>
</reference>
<name>Q9LQ99_ARATH</name>
<proteinExistence type="predicted"/>
<reference evidence="1" key="3">
    <citation type="submission" date="2000-06" db="EMBL/GenBank/DDBJ databases">
        <authorList>
            <person name="Cheuk R."/>
            <person name="Shinn P."/>
            <person name="Brooks S."/>
            <person name="Buehler E."/>
            <person name="Chao Q."/>
            <person name="Johnson-Hopson C."/>
            <person name="Khan S."/>
            <person name="Kim C."/>
            <person name="Altafi H."/>
            <person name="Bei B."/>
            <person name="Chin C."/>
            <person name="Chiou J."/>
            <person name="Choi E."/>
            <person name="Conn L."/>
            <person name="Conway A."/>
            <person name="Gonzalez A."/>
            <person name="Hansen N."/>
            <person name="Howing B."/>
            <person name="Koo T."/>
            <person name="Lam B."/>
            <person name="Lee J."/>
            <person name="Lenz C."/>
            <person name="Li J."/>
            <person name="Liu A."/>
            <person name="Liu J."/>
            <person name="Liu S."/>
            <person name="Mukharsky N."/>
            <person name="Nguyen M."/>
            <person name="Palm C."/>
            <person name="Pham P."/>
            <person name="Sakano H."/>
            <person name="Schwartz J."/>
            <person name="Southwick A."/>
            <person name="Thaveri A."/>
            <person name="Toriumi M."/>
            <person name="Vaysberg M."/>
            <person name="Yu G."/>
            <person name="Davis R."/>
            <person name="Federspiel N."/>
            <person name="Theologis A."/>
            <person name="Ecker J."/>
        </authorList>
    </citation>
    <scope>NUCLEOTIDE SEQUENCE</scope>
</reference>
<sequence>MVSGLYSLFFLESYKSFCLKCLSSHGYYIFSVTIRENQTKIFDDGKLMSSVMVELPSGVVSGFRLTYIGFHSSTCCWKNSDEANLRVSFDLVSVSGRIDGFTAKDDRWKTFVSSGYMCIRC</sequence>
<organism evidence="1">
    <name type="scientific">Arabidopsis thaliana</name>
    <name type="common">Mouse-ear cress</name>
    <dbReference type="NCBI Taxonomy" id="3702"/>
    <lineage>
        <taxon>Eukaryota</taxon>
        <taxon>Viridiplantae</taxon>
        <taxon>Streptophyta</taxon>
        <taxon>Embryophyta</taxon>
        <taxon>Tracheophyta</taxon>
        <taxon>Spermatophyta</taxon>
        <taxon>Magnoliopsida</taxon>
        <taxon>eudicotyledons</taxon>
        <taxon>Gunneridae</taxon>
        <taxon>Pentapetalae</taxon>
        <taxon>rosids</taxon>
        <taxon>malvids</taxon>
        <taxon>Brassicales</taxon>
        <taxon>Brassicaceae</taxon>
        <taxon>Camelineae</taxon>
        <taxon>Arabidopsis</taxon>
    </lineage>
</organism>
<protein>
    <submittedName>
        <fullName evidence="1">F4N2.21</fullName>
    </submittedName>
</protein>
<dbReference type="EMBL" id="AC008262">
    <property type="protein sequence ID" value="AAF27061.1"/>
    <property type="molecule type" value="Genomic_DNA"/>
</dbReference>